<dbReference type="GO" id="GO:0004803">
    <property type="term" value="F:transposase activity"/>
    <property type="evidence" value="ECO:0007669"/>
    <property type="project" value="InterPro"/>
</dbReference>
<dbReference type="AlphaFoldDB" id="A0A1S9PED1"/>
<name>A0A1S9PED1_9SPHI</name>
<feature type="domain" description="Transposase IS110-like N-terminal" evidence="1">
    <location>
        <begin position="14"/>
        <end position="162"/>
    </location>
</feature>
<dbReference type="OrthoDB" id="964423at2"/>
<dbReference type="EMBL" id="MBTF01000014">
    <property type="protein sequence ID" value="OOQ59314.1"/>
    <property type="molecule type" value="Genomic_DNA"/>
</dbReference>
<dbReference type="PANTHER" id="PTHR33055:SF3">
    <property type="entry name" value="PUTATIVE TRANSPOSASE FOR IS117-RELATED"/>
    <property type="match status" value="1"/>
</dbReference>
<dbReference type="InterPro" id="IPR003346">
    <property type="entry name" value="Transposase_20"/>
</dbReference>
<evidence type="ECO:0000313" key="7">
    <source>
        <dbReference type="Proteomes" id="UP000189739"/>
    </source>
</evidence>
<evidence type="ECO:0000313" key="4">
    <source>
        <dbReference type="EMBL" id="OOQ58949.1"/>
    </source>
</evidence>
<evidence type="ECO:0000259" key="1">
    <source>
        <dbReference type="Pfam" id="PF01548"/>
    </source>
</evidence>
<dbReference type="PANTHER" id="PTHR33055">
    <property type="entry name" value="TRANSPOSASE FOR INSERTION SEQUENCE ELEMENT IS1111A"/>
    <property type="match status" value="1"/>
</dbReference>
<evidence type="ECO:0000313" key="3">
    <source>
        <dbReference type="EMBL" id="OOQ57208.1"/>
    </source>
</evidence>
<reference evidence="6 7" key="1">
    <citation type="submission" date="2016-07" db="EMBL/GenBank/DDBJ databases">
        <title>Genomic analysis of zinc-resistant bacterium Mucilaginibacter pedocola TBZ30.</title>
        <authorList>
            <person name="Huang J."/>
            <person name="Tang J."/>
        </authorList>
    </citation>
    <scope>NUCLEOTIDE SEQUENCE [LARGE SCALE GENOMIC DNA]</scope>
    <source>
        <strain evidence="6 7">TBZ30</strain>
    </source>
</reference>
<keyword evidence="7" id="KW-1185">Reference proteome</keyword>
<evidence type="ECO:0000313" key="6">
    <source>
        <dbReference type="EMBL" id="OOQ59314.1"/>
    </source>
</evidence>
<dbReference type="EMBL" id="MBTF01000022">
    <property type="protein sequence ID" value="OOQ58949.1"/>
    <property type="molecule type" value="Genomic_DNA"/>
</dbReference>
<protein>
    <submittedName>
        <fullName evidence="6">Uncharacterized protein</fullName>
    </submittedName>
</protein>
<feature type="domain" description="Transposase IS116/IS110/IS902 C-terminal" evidence="2">
    <location>
        <begin position="210"/>
        <end position="297"/>
    </location>
</feature>
<dbReference type="RefSeq" id="WP_078348810.1">
    <property type="nucleotide sequence ID" value="NZ_MBTF01000014.1"/>
</dbReference>
<dbReference type="Proteomes" id="UP000189739">
    <property type="component" value="Unassembled WGS sequence"/>
</dbReference>
<comment type="caution">
    <text evidence="6">The sequence shown here is derived from an EMBL/GenBank/DDBJ whole genome shotgun (WGS) entry which is preliminary data.</text>
</comment>
<evidence type="ECO:0000313" key="5">
    <source>
        <dbReference type="EMBL" id="OOQ59052.1"/>
    </source>
</evidence>
<dbReference type="Pfam" id="PF02371">
    <property type="entry name" value="Transposase_20"/>
    <property type="match status" value="1"/>
</dbReference>
<sequence length="350" mass="39573">MQPGIGMDKFKLFCGIDISKADIDVVYGTASSSRHLKLSNDIKGISTLLNVLLQAQPGRGAILVCCENTGALMDKLACILKGEGIFLWAVHPLLLSYYSLDINRFKTDKADAKKIFKYALANKDNAVGYHLPSAATRQLRELFNCRKNLIKARSAFECRIEDHKQKSSFDALAMHLEKQLVIVLSGLIKEAEKAIRAAINADKRVKSMYRVLVSIPCIGPVTAWHLLFITDCFERFDNHKALAAFIGCAPYPRKSGTSVKRKDKVSTKAYRPLKTDLNQGIVSVCTRQGQLFYDYYQAMIKANRHHLYILNSIKNILLKLAFKLVRSNTLFNKEIFMKNKLSWQKHLHMS</sequence>
<evidence type="ECO:0000259" key="2">
    <source>
        <dbReference type="Pfam" id="PF02371"/>
    </source>
</evidence>
<dbReference type="GO" id="GO:0006313">
    <property type="term" value="P:DNA transposition"/>
    <property type="evidence" value="ECO:0007669"/>
    <property type="project" value="InterPro"/>
</dbReference>
<organism evidence="6 7">
    <name type="scientific">Mucilaginibacter pedocola</name>
    <dbReference type="NCBI Taxonomy" id="1792845"/>
    <lineage>
        <taxon>Bacteria</taxon>
        <taxon>Pseudomonadati</taxon>
        <taxon>Bacteroidota</taxon>
        <taxon>Sphingobacteriia</taxon>
        <taxon>Sphingobacteriales</taxon>
        <taxon>Sphingobacteriaceae</taxon>
        <taxon>Mucilaginibacter</taxon>
    </lineage>
</organism>
<dbReference type="EMBL" id="MBTF01000017">
    <property type="protein sequence ID" value="OOQ59052.1"/>
    <property type="molecule type" value="Genomic_DNA"/>
</dbReference>
<accession>A0A1S9PED1</accession>
<dbReference type="EMBL" id="MBTF01000037">
    <property type="protein sequence ID" value="OOQ57208.1"/>
    <property type="molecule type" value="Genomic_DNA"/>
</dbReference>
<dbReference type="InterPro" id="IPR047650">
    <property type="entry name" value="Transpos_IS110"/>
</dbReference>
<dbReference type="GO" id="GO:0003677">
    <property type="term" value="F:DNA binding"/>
    <property type="evidence" value="ECO:0007669"/>
    <property type="project" value="InterPro"/>
</dbReference>
<dbReference type="InterPro" id="IPR002525">
    <property type="entry name" value="Transp_IS110-like_N"/>
</dbReference>
<dbReference type="Pfam" id="PF01548">
    <property type="entry name" value="DEDD_Tnp_IS110"/>
    <property type="match status" value="1"/>
</dbReference>
<gene>
    <name evidence="3" type="ORF">BC343_16955</name>
    <name evidence="6" type="ORF">BC343_28765</name>
    <name evidence="5" type="ORF">BC343_29485</name>
    <name evidence="4" type="ORF">BC343_30235</name>
</gene>
<proteinExistence type="predicted"/>